<name>A0A5B7FB04_PORTR</name>
<dbReference type="AlphaFoldDB" id="A0A5B7FB04"/>
<sequence length="62" mass="6912">MNHQFDNVSVHLLDVRLHGREQVPHPGNTSCEDALVLTPVGTRYLYSVTIIEHCSHAPYGVS</sequence>
<keyword evidence="2" id="KW-1185">Reference proteome</keyword>
<evidence type="ECO:0000313" key="2">
    <source>
        <dbReference type="Proteomes" id="UP000324222"/>
    </source>
</evidence>
<gene>
    <name evidence="1" type="ORF">E2C01_037284</name>
</gene>
<protein>
    <submittedName>
        <fullName evidence="1">Uncharacterized protein</fullName>
    </submittedName>
</protein>
<reference evidence="1 2" key="1">
    <citation type="submission" date="2019-05" db="EMBL/GenBank/DDBJ databases">
        <title>Another draft genome of Portunus trituberculatus and its Hox gene families provides insights of decapod evolution.</title>
        <authorList>
            <person name="Jeong J.-H."/>
            <person name="Song I."/>
            <person name="Kim S."/>
            <person name="Choi T."/>
            <person name="Kim D."/>
            <person name="Ryu S."/>
            <person name="Kim W."/>
        </authorList>
    </citation>
    <scope>NUCLEOTIDE SEQUENCE [LARGE SCALE GENOMIC DNA]</scope>
    <source>
        <tissue evidence="1">Muscle</tissue>
    </source>
</reference>
<organism evidence="1 2">
    <name type="scientific">Portunus trituberculatus</name>
    <name type="common">Swimming crab</name>
    <name type="synonym">Neptunus trituberculatus</name>
    <dbReference type="NCBI Taxonomy" id="210409"/>
    <lineage>
        <taxon>Eukaryota</taxon>
        <taxon>Metazoa</taxon>
        <taxon>Ecdysozoa</taxon>
        <taxon>Arthropoda</taxon>
        <taxon>Crustacea</taxon>
        <taxon>Multicrustacea</taxon>
        <taxon>Malacostraca</taxon>
        <taxon>Eumalacostraca</taxon>
        <taxon>Eucarida</taxon>
        <taxon>Decapoda</taxon>
        <taxon>Pleocyemata</taxon>
        <taxon>Brachyura</taxon>
        <taxon>Eubrachyura</taxon>
        <taxon>Portunoidea</taxon>
        <taxon>Portunidae</taxon>
        <taxon>Portuninae</taxon>
        <taxon>Portunus</taxon>
    </lineage>
</organism>
<dbReference type="EMBL" id="VSRR010005919">
    <property type="protein sequence ID" value="MPC43632.1"/>
    <property type="molecule type" value="Genomic_DNA"/>
</dbReference>
<accession>A0A5B7FB04</accession>
<comment type="caution">
    <text evidence="1">The sequence shown here is derived from an EMBL/GenBank/DDBJ whole genome shotgun (WGS) entry which is preliminary data.</text>
</comment>
<evidence type="ECO:0000313" key="1">
    <source>
        <dbReference type="EMBL" id="MPC43632.1"/>
    </source>
</evidence>
<dbReference type="Proteomes" id="UP000324222">
    <property type="component" value="Unassembled WGS sequence"/>
</dbReference>
<proteinExistence type="predicted"/>